<evidence type="ECO:0000259" key="3">
    <source>
        <dbReference type="Pfam" id="PF03061"/>
    </source>
</evidence>
<dbReference type="Gene3D" id="3.10.129.10">
    <property type="entry name" value="Hotdog Thioesterase"/>
    <property type="match status" value="1"/>
</dbReference>
<reference evidence="4 5" key="1">
    <citation type="submission" date="2020-03" db="EMBL/GenBank/DDBJ databases">
        <title>WGS of the type strain of Planosporangium spp.</title>
        <authorList>
            <person name="Thawai C."/>
        </authorList>
    </citation>
    <scope>NUCLEOTIDE SEQUENCE [LARGE SCALE GENOMIC DNA]</scope>
    <source>
        <strain evidence="4 5">TBRC 5610</strain>
    </source>
</reference>
<keyword evidence="2" id="KW-0378">Hydrolase</keyword>
<dbReference type="InterPro" id="IPR003736">
    <property type="entry name" value="PAAI_dom"/>
</dbReference>
<proteinExistence type="inferred from homology"/>
<organism evidence="4 5">
    <name type="scientific">Planosporangium thailandense</name>
    <dbReference type="NCBI Taxonomy" id="765197"/>
    <lineage>
        <taxon>Bacteria</taxon>
        <taxon>Bacillati</taxon>
        <taxon>Actinomycetota</taxon>
        <taxon>Actinomycetes</taxon>
        <taxon>Micromonosporales</taxon>
        <taxon>Micromonosporaceae</taxon>
        <taxon>Planosporangium</taxon>
    </lineage>
</organism>
<accession>A0ABX0XZH0</accession>
<feature type="domain" description="Thioesterase" evidence="3">
    <location>
        <begin position="78"/>
        <end position="155"/>
    </location>
</feature>
<dbReference type="InterPro" id="IPR006683">
    <property type="entry name" value="Thioestr_dom"/>
</dbReference>
<comment type="similarity">
    <text evidence="1">Belongs to the thioesterase PaaI family.</text>
</comment>
<dbReference type="RefSeq" id="WP_167925663.1">
    <property type="nucleotide sequence ID" value="NZ_JAATVY010000008.1"/>
</dbReference>
<keyword evidence="5" id="KW-1185">Reference proteome</keyword>
<comment type="caution">
    <text evidence="4">The sequence shown here is derived from an EMBL/GenBank/DDBJ whole genome shotgun (WGS) entry which is preliminary data.</text>
</comment>
<dbReference type="PANTHER" id="PTHR21660">
    <property type="entry name" value="THIOESTERASE SUPERFAMILY MEMBER-RELATED"/>
    <property type="match status" value="1"/>
</dbReference>
<dbReference type="SUPFAM" id="SSF54637">
    <property type="entry name" value="Thioesterase/thiol ester dehydrase-isomerase"/>
    <property type="match status" value="1"/>
</dbReference>
<name>A0ABX0XZH0_9ACTN</name>
<protein>
    <submittedName>
        <fullName evidence="4">PaaI family thioesterase</fullName>
    </submittedName>
</protein>
<dbReference type="CDD" id="cd03443">
    <property type="entry name" value="PaaI_thioesterase"/>
    <property type="match status" value="1"/>
</dbReference>
<evidence type="ECO:0000313" key="5">
    <source>
        <dbReference type="Proteomes" id="UP000722989"/>
    </source>
</evidence>
<evidence type="ECO:0000313" key="4">
    <source>
        <dbReference type="EMBL" id="NJC70750.1"/>
    </source>
</evidence>
<dbReference type="InterPro" id="IPR039298">
    <property type="entry name" value="ACOT13"/>
</dbReference>
<evidence type="ECO:0000256" key="2">
    <source>
        <dbReference type="ARBA" id="ARBA00022801"/>
    </source>
</evidence>
<dbReference type="NCBIfam" id="TIGR00369">
    <property type="entry name" value="unchar_dom_1"/>
    <property type="match status" value="1"/>
</dbReference>
<dbReference type="EMBL" id="JAATVY010000008">
    <property type="protein sequence ID" value="NJC70750.1"/>
    <property type="molecule type" value="Genomic_DNA"/>
</dbReference>
<dbReference type="PANTHER" id="PTHR21660:SF1">
    <property type="entry name" value="ACYL-COENZYME A THIOESTERASE 13"/>
    <property type="match status" value="1"/>
</dbReference>
<dbReference type="Proteomes" id="UP000722989">
    <property type="component" value="Unassembled WGS sequence"/>
</dbReference>
<sequence>MTETQRAVRTRTYTWEDPTISVAAAAGRTGLEILQAIGTGELPQPPVMRTLGMTPVEVEPGRIVFGLEPQEFHYNPIGTMHGGVLATLLDSAAACAVQSTLPVGVAYTSLDLTTKFLRPVTLNSGPLRCEGTVLSRGQRTALAQAQVFDDAGRLIAHATSSCMIFPA</sequence>
<dbReference type="Pfam" id="PF03061">
    <property type="entry name" value="4HBT"/>
    <property type="match status" value="1"/>
</dbReference>
<dbReference type="InterPro" id="IPR029069">
    <property type="entry name" value="HotDog_dom_sf"/>
</dbReference>
<evidence type="ECO:0000256" key="1">
    <source>
        <dbReference type="ARBA" id="ARBA00008324"/>
    </source>
</evidence>
<gene>
    <name evidence="4" type="ORF">HC031_13645</name>
</gene>